<dbReference type="RefSeq" id="WP_068381191.1">
    <property type="nucleotide sequence ID" value="NZ_LSNE01000011.1"/>
</dbReference>
<feature type="domain" description="DUF4426" evidence="2">
    <location>
        <begin position="24"/>
        <end position="139"/>
    </location>
</feature>
<protein>
    <recommendedName>
        <fullName evidence="2">DUF4426 domain-containing protein</fullName>
    </recommendedName>
</protein>
<comment type="caution">
    <text evidence="3">The sequence shown here is derived from an EMBL/GenBank/DDBJ whole genome shotgun (WGS) entry which is preliminary data.</text>
</comment>
<dbReference type="Proteomes" id="UP000070299">
    <property type="component" value="Unassembled WGS sequence"/>
</dbReference>
<organism evidence="3 4">
    <name type="scientific">Paraglaciecola hydrolytica</name>
    <dbReference type="NCBI Taxonomy" id="1799789"/>
    <lineage>
        <taxon>Bacteria</taxon>
        <taxon>Pseudomonadati</taxon>
        <taxon>Pseudomonadota</taxon>
        <taxon>Gammaproteobacteria</taxon>
        <taxon>Alteromonadales</taxon>
        <taxon>Alteromonadaceae</taxon>
        <taxon>Paraglaciecola</taxon>
    </lineage>
</organism>
<feature type="signal peptide" evidence="1">
    <location>
        <begin position="1"/>
        <end position="19"/>
    </location>
</feature>
<evidence type="ECO:0000256" key="1">
    <source>
        <dbReference type="SAM" id="SignalP"/>
    </source>
</evidence>
<dbReference type="InterPro" id="IPR025218">
    <property type="entry name" value="DUF4426"/>
</dbReference>
<dbReference type="Gene3D" id="2.60.40.3340">
    <property type="entry name" value="Domain of unknown function DUF4426"/>
    <property type="match status" value="1"/>
</dbReference>
<accession>A0A148KMK5</accession>
<dbReference type="Pfam" id="PF14467">
    <property type="entry name" value="DUF4426"/>
    <property type="match status" value="1"/>
</dbReference>
<proteinExistence type="predicted"/>
<reference evidence="4" key="1">
    <citation type="submission" date="2016-02" db="EMBL/GenBank/DDBJ databases">
        <authorList>
            <person name="Schultz-Johansen M."/>
            <person name="Glaring M.A."/>
            <person name="Bech P.K."/>
            <person name="Stougaard P."/>
        </authorList>
    </citation>
    <scope>NUCLEOTIDE SEQUENCE [LARGE SCALE GENOMIC DNA]</scope>
    <source>
        <strain evidence="4">S66</strain>
    </source>
</reference>
<name>A0A148KMK5_9ALTE</name>
<evidence type="ECO:0000259" key="2">
    <source>
        <dbReference type="Pfam" id="PF14467"/>
    </source>
</evidence>
<dbReference type="STRING" id="1799789.AX660_21905"/>
<dbReference type="AlphaFoldDB" id="A0A148KMK5"/>
<evidence type="ECO:0000313" key="4">
    <source>
        <dbReference type="Proteomes" id="UP000070299"/>
    </source>
</evidence>
<sequence>MSVIFAALTLFAFASKANAEQKVALGTWDVHYIAFNTTFLTPEIAKNNGIVRSKYNALINISVLDKKSQAAQNVILSGEARNLLGVTKKLSFKQVKEGEAIYYLAVLPFSDQEHYRINVDINDGKSQQKLKFEHKFYVE</sequence>
<gene>
    <name evidence="3" type="ORF">AX660_21905</name>
</gene>
<feature type="chain" id="PRO_5007550218" description="DUF4426 domain-containing protein" evidence="1">
    <location>
        <begin position="20"/>
        <end position="139"/>
    </location>
</feature>
<keyword evidence="4" id="KW-1185">Reference proteome</keyword>
<dbReference type="EMBL" id="LSNE01000011">
    <property type="protein sequence ID" value="KXI27527.1"/>
    <property type="molecule type" value="Genomic_DNA"/>
</dbReference>
<keyword evidence="1" id="KW-0732">Signal</keyword>
<evidence type="ECO:0000313" key="3">
    <source>
        <dbReference type="EMBL" id="KXI27527.1"/>
    </source>
</evidence>